<name>A0ABU3VMC6_9EURY</name>
<evidence type="ECO:0008006" key="3">
    <source>
        <dbReference type="Google" id="ProtNLM"/>
    </source>
</evidence>
<keyword evidence="2" id="KW-1185">Reference proteome</keyword>
<protein>
    <recommendedName>
        <fullName evidence="3">CopG family transcriptional regulator</fullName>
    </recommendedName>
</protein>
<accession>A0ABU3VMC6</accession>
<evidence type="ECO:0000313" key="1">
    <source>
        <dbReference type="EMBL" id="MDV0444552.1"/>
    </source>
</evidence>
<dbReference type="Proteomes" id="UP001272052">
    <property type="component" value="Unassembled WGS sequence"/>
</dbReference>
<comment type="caution">
    <text evidence="1">The sequence shown here is derived from an EMBL/GenBank/DDBJ whole genome shotgun (WGS) entry which is preliminary data.</text>
</comment>
<dbReference type="EMBL" id="JAWDKC010000001">
    <property type="protein sequence ID" value="MDV0444552.1"/>
    <property type="molecule type" value="Genomic_DNA"/>
</dbReference>
<evidence type="ECO:0000313" key="2">
    <source>
        <dbReference type="Proteomes" id="UP001272052"/>
    </source>
</evidence>
<dbReference type="RefSeq" id="WP_318784945.1">
    <property type="nucleotide sequence ID" value="NZ_JAWDKC010000001.1"/>
</dbReference>
<reference evidence="1 2" key="1">
    <citation type="submission" date="2023-06" db="EMBL/GenBank/DDBJ databases">
        <title>Genome sequence of Methanimicrococcus sp. At1.</title>
        <authorList>
            <person name="Protasov E."/>
            <person name="Platt K."/>
            <person name="Poehlein A."/>
            <person name="Daniel R."/>
            <person name="Brune A."/>
        </authorList>
    </citation>
    <scope>NUCLEOTIDE SEQUENCE [LARGE SCALE GENOMIC DNA]</scope>
    <source>
        <strain evidence="1 2">At1</strain>
    </source>
</reference>
<organism evidence="1 2">
    <name type="scientific">Methanimicrococcus hacksteinii</name>
    <dbReference type="NCBI Taxonomy" id="3028293"/>
    <lineage>
        <taxon>Archaea</taxon>
        <taxon>Methanobacteriati</taxon>
        <taxon>Methanobacteriota</taxon>
        <taxon>Stenosarchaea group</taxon>
        <taxon>Methanomicrobia</taxon>
        <taxon>Methanosarcinales</taxon>
        <taxon>Methanosarcinaceae</taxon>
        <taxon>Methanimicrococcus</taxon>
    </lineage>
</organism>
<sequence length="153" mass="17729">MNQPNRNKLSISLAINPHIKTEMEALVSTKYFSSVSDVVNTAILMFLGKLTLCKNETDFNNFISSIMDIESEQIKKEQISVSYNKFIDDELKDLSNLLKKSKSFVVRMAITDFFTYYNGKTNNLSDRKDEKYPASEDELREFVLRIINEANYE</sequence>
<proteinExistence type="predicted"/>
<gene>
    <name evidence="1" type="ORF">MmiAt1_00790</name>
</gene>